<feature type="domain" description="Integrase catalytic" evidence="1">
    <location>
        <begin position="44"/>
        <end position="109"/>
    </location>
</feature>
<dbReference type="Proteomes" id="UP001139648">
    <property type="component" value="Unassembled WGS sequence"/>
</dbReference>
<comment type="caution">
    <text evidence="2">The sequence shown here is derived from an EMBL/GenBank/DDBJ whole genome shotgun (WGS) entry which is preliminary data.</text>
</comment>
<dbReference type="InterPro" id="IPR012337">
    <property type="entry name" value="RNaseH-like_sf"/>
</dbReference>
<evidence type="ECO:0000313" key="3">
    <source>
        <dbReference type="Proteomes" id="UP001139648"/>
    </source>
</evidence>
<dbReference type="Pfam" id="PF13683">
    <property type="entry name" value="rve_3"/>
    <property type="match status" value="1"/>
</dbReference>
<dbReference type="InterPro" id="IPR036397">
    <property type="entry name" value="RNaseH_sf"/>
</dbReference>
<dbReference type="Gene3D" id="3.30.420.10">
    <property type="entry name" value="Ribonuclease H-like superfamily/Ribonuclease H"/>
    <property type="match status" value="1"/>
</dbReference>
<dbReference type="InterPro" id="IPR001584">
    <property type="entry name" value="Integrase_cat-core"/>
</dbReference>
<sequence>MLGRGLRGGLLGGLAGLFGVVAGSFGRAAGASCSATRTFMAGARIAQHFGRPGTPNDQAWIESLFGHVKEELPHLDKITDPGELEAELDSIRTFCNEVRLHEGLGYVTPDDEHHGRGETIREARRAGLIAAHEVRVATRRELRQDPV</sequence>
<accession>A0A9X2K296</accession>
<keyword evidence="3" id="KW-1185">Reference proteome</keyword>
<protein>
    <recommendedName>
        <fullName evidence="1">Integrase catalytic domain-containing protein</fullName>
    </recommendedName>
</protein>
<evidence type="ECO:0000313" key="2">
    <source>
        <dbReference type="EMBL" id="MCP2357159.1"/>
    </source>
</evidence>
<dbReference type="GO" id="GO:0003676">
    <property type="term" value="F:nucleic acid binding"/>
    <property type="evidence" value="ECO:0007669"/>
    <property type="project" value="InterPro"/>
</dbReference>
<dbReference type="SUPFAM" id="SSF53098">
    <property type="entry name" value="Ribonuclease H-like"/>
    <property type="match status" value="1"/>
</dbReference>
<dbReference type="EMBL" id="JAMZEB010000002">
    <property type="protein sequence ID" value="MCP2357159.1"/>
    <property type="molecule type" value="Genomic_DNA"/>
</dbReference>
<gene>
    <name evidence="2" type="ORF">HD597_004179</name>
</gene>
<dbReference type="AlphaFoldDB" id="A0A9X2K296"/>
<evidence type="ECO:0000259" key="1">
    <source>
        <dbReference type="Pfam" id="PF13683"/>
    </source>
</evidence>
<dbReference type="GO" id="GO:0015074">
    <property type="term" value="P:DNA integration"/>
    <property type="evidence" value="ECO:0007669"/>
    <property type="project" value="InterPro"/>
</dbReference>
<reference evidence="2" key="1">
    <citation type="submission" date="2022-06" db="EMBL/GenBank/DDBJ databases">
        <title>Sequencing the genomes of 1000 actinobacteria strains.</title>
        <authorList>
            <person name="Klenk H.-P."/>
        </authorList>
    </citation>
    <scope>NUCLEOTIDE SEQUENCE</scope>
    <source>
        <strain evidence="2">DSM 46694</strain>
    </source>
</reference>
<organism evidence="2 3">
    <name type="scientific">Nonomuraea thailandensis</name>
    <dbReference type="NCBI Taxonomy" id="1188745"/>
    <lineage>
        <taxon>Bacteria</taxon>
        <taxon>Bacillati</taxon>
        <taxon>Actinomycetota</taxon>
        <taxon>Actinomycetes</taxon>
        <taxon>Streptosporangiales</taxon>
        <taxon>Streptosporangiaceae</taxon>
        <taxon>Nonomuraea</taxon>
    </lineage>
</organism>
<name>A0A9X2K296_9ACTN</name>
<proteinExistence type="predicted"/>